<protein>
    <submittedName>
        <fullName evidence="5">CIC11C00000001855</fullName>
    </submittedName>
</protein>
<gene>
    <name evidence="5" type="ORF">SAMEA4029010_CIC11G00000001855</name>
</gene>
<comment type="subcellular location">
    <subcellularLocation>
        <location evidence="1">Cytoplasm</location>
    </subcellularLocation>
</comment>
<dbReference type="AlphaFoldDB" id="A0A1L0B7A0"/>
<dbReference type="OrthoDB" id="4977at2759"/>
<dbReference type="Proteomes" id="UP000182334">
    <property type="component" value="Chromosome I"/>
</dbReference>
<evidence type="ECO:0000256" key="3">
    <source>
        <dbReference type="SAM" id="Coils"/>
    </source>
</evidence>
<feature type="compositionally biased region" description="Basic and acidic residues" evidence="4">
    <location>
        <begin position="1"/>
        <end position="11"/>
    </location>
</feature>
<keyword evidence="2" id="KW-0963">Cytoplasm</keyword>
<dbReference type="Pfam" id="PF04912">
    <property type="entry name" value="Dynamitin"/>
    <property type="match status" value="2"/>
</dbReference>
<feature type="coiled-coil region" evidence="3">
    <location>
        <begin position="95"/>
        <end position="128"/>
    </location>
</feature>
<feature type="compositionally biased region" description="Acidic residues" evidence="4">
    <location>
        <begin position="21"/>
        <end position="39"/>
    </location>
</feature>
<evidence type="ECO:0000256" key="2">
    <source>
        <dbReference type="ARBA" id="ARBA00022490"/>
    </source>
</evidence>
<evidence type="ECO:0000313" key="6">
    <source>
        <dbReference type="Proteomes" id="UP000182334"/>
    </source>
</evidence>
<accession>A0A1L0B7A0</accession>
<name>A0A1L0B7A0_9ASCO</name>
<sequence length="362" mass="41205">MSKEQDPKEWDTVDTGPEVFETSDVESVEVLDPPEEQSTDVDKSVLHPSSAKEHFEHSVITDKNEVVDFLGSLISIHGNSGYNVRRVYEMPAQKLARIQAELEELKTQKIHENEVDKLTEDLEKLLGTEDLDVGIHEQKLRTVFEQISQRLTGLDESSIPPSGDRKRSEAEVLELEKRLHELEEIVGVEDFESSKSVRNHVDDLGRKLEVLYDPEYDMGHLKGEIKRVAKEMDELNAKRRMAQIAHGDLAVKPSTPFDTKVDSIYEILPEMEKAMAVVPNLVSRLKSLHHVHAEIGHSVSAISDIDKTIQSLHLEMKTWNENLDQVNLAIDTHTKKFEANREGVEARIEGFEKRLAEINRIE</sequence>
<keyword evidence="3" id="KW-0175">Coiled coil</keyword>
<feature type="coiled-coil region" evidence="3">
    <location>
        <begin position="334"/>
        <end position="361"/>
    </location>
</feature>
<dbReference type="GO" id="GO:0005737">
    <property type="term" value="C:cytoplasm"/>
    <property type="evidence" value="ECO:0007669"/>
    <property type="project" value="UniProtKB-SubCell"/>
</dbReference>
<feature type="region of interest" description="Disordered" evidence="4">
    <location>
        <begin position="1"/>
        <end position="44"/>
    </location>
</feature>
<reference evidence="5 6" key="1">
    <citation type="submission" date="2016-10" db="EMBL/GenBank/DDBJ databases">
        <authorList>
            <person name="de Groot N.N."/>
        </authorList>
    </citation>
    <scope>NUCLEOTIDE SEQUENCE [LARGE SCALE GENOMIC DNA]</scope>
    <source>
        <strain evidence="5 6">CBS 141442</strain>
    </source>
</reference>
<dbReference type="GO" id="GO:0005869">
    <property type="term" value="C:dynactin complex"/>
    <property type="evidence" value="ECO:0007669"/>
    <property type="project" value="InterPro"/>
</dbReference>
<dbReference type="EMBL" id="LT635756">
    <property type="protein sequence ID" value="SGZ46924.1"/>
    <property type="molecule type" value="Genomic_DNA"/>
</dbReference>
<dbReference type="PANTHER" id="PTHR15346">
    <property type="entry name" value="DYNACTIN SUBUNIT"/>
    <property type="match status" value="1"/>
</dbReference>
<keyword evidence="6" id="KW-1185">Reference proteome</keyword>
<evidence type="ECO:0000256" key="1">
    <source>
        <dbReference type="ARBA" id="ARBA00004496"/>
    </source>
</evidence>
<proteinExistence type="predicted"/>
<evidence type="ECO:0000256" key="4">
    <source>
        <dbReference type="SAM" id="MobiDB-lite"/>
    </source>
</evidence>
<feature type="coiled-coil region" evidence="3">
    <location>
        <begin position="218"/>
        <end position="245"/>
    </location>
</feature>
<dbReference type="InterPro" id="IPR028133">
    <property type="entry name" value="Dynamitin"/>
</dbReference>
<evidence type="ECO:0000313" key="5">
    <source>
        <dbReference type="EMBL" id="SGZ46924.1"/>
    </source>
</evidence>
<dbReference type="GO" id="GO:0007017">
    <property type="term" value="P:microtubule-based process"/>
    <property type="evidence" value="ECO:0007669"/>
    <property type="project" value="InterPro"/>
</dbReference>
<dbReference type="STRING" id="45354.A0A1L0B7A0"/>
<organism evidence="5 6">
    <name type="scientific">Sungouiella intermedia</name>
    <dbReference type="NCBI Taxonomy" id="45354"/>
    <lineage>
        <taxon>Eukaryota</taxon>
        <taxon>Fungi</taxon>
        <taxon>Dikarya</taxon>
        <taxon>Ascomycota</taxon>
        <taxon>Saccharomycotina</taxon>
        <taxon>Pichiomycetes</taxon>
        <taxon>Metschnikowiaceae</taxon>
        <taxon>Sungouiella</taxon>
    </lineage>
</organism>